<name>A0A7S8RID1_9MICO</name>
<keyword evidence="2" id="KW-1185">Reference proteome</keyword>
<dbReference type="AlphaFoldDB" id="A0A7S8RID1"/>
<reference evidence="1 2" key="1">
    <citation type="submission" date="2020-11" db="EMBL/GenBank/DDBJ databases">
        <title>Amino acid is mineralized and recycled by bacteria in oceanic microbiome.</title>
        <authorList>
            <person name="Zheng L.Y."/>
        </authorList>
    </citation>
    <scope>NUCLEOTIDE SEQUENCE [LARGE SCALE GENOMIC DNA]</scope>
    <source>
        <strain evidence="1 2">A32-1</strain>
    </source>
</reference>
<evidence type="ECO:0000313" key="1">
    <source>
        <dbReference type="EMBL" id="QPE05282.1"/>
    </source>
</evidence>
<protein>
    <submittedName>
        <fullName evidence="1">Uncharacterized protein</fullName>
    </submittedName>
</protein>
<dbReference type="EMBL" id="CP064760">
    <property type="protein sequence ID" value="QPE05282.1"/>
    <property type="molecule type" value="Genomic_DNA"/>
</dbReference>
<dbReference type="RefSeq" id="WP_195693299.1">
    <property type="nucleotide sequence ID" value="NZ_CP064760.1"/>
</dbReference>
<accession>A0A7S8RID1</accession>
<organism evidence="1 2">
    <name type="scientific">Microbacterium schleiferi</name>
    <dbReference type="NCBI Taxonomy" id="69362"/>
    <lineage>
        <taxon>Bacteria</taxon>
        <taxon>Bacillati</taxon>
        <taxon>Actinomycetota</taxon>
        <taxon>Actinomycetes</taxon>
        <taxon>Micrococcales</taxon>
        <taxon>Microbacteriaceae</taxon>
        <taxon>Microbacterium</taxon>
    </lineage>
</organism>
<sequence length="108" mass="12199">MTAHDMTRFWRIFTVDHGRVRGDFIVYAAKVGVHEVKPLNVTLWDDEHTWGRVVKYDDFIAIVNGDGIEIPGHMIRAEVKADIEDAMDDLLAAMRQCVDAFPVAEVAS</sequence>
<dbReference type="KEGG" id="msf:IT882_04215"/>
<evidence type="ECO:0000313" key="2">
    <source>
        <dbReference type="Proteomes" id="UP000594480"/>
    </source>
</evidence>
<proteinExistence type="predicted"/>
<gene>
    <name evidence="1" type="ORF">IT882_04215</name>
</gene>
<dbReference type="Proteomes" id="UP000594480">
    <property type="component" value="Chromosome"/>
</dbReference>